<dbReference type="InterPro" id="IPR011644">
    <property type="entry name" value="Heme_NO-bd"/>
</dbReference>
<name>A0A814AFW1_9BILA</name>
<evidence type="ECO:0000256" key="1">
    <source>
        <dbReference type="ARBA" id="ARBA00004496"/>
    </source>
</evidence>
<dbReference type="GO" id="GO:0004383">
    <property type="term" value="F:guanylate cyclase activity"/>
    <property type="evidence" value="ECO:0007669"/>
    <property type="project" value="UniProtKB-EC"/>
</dbReference>
<comment type="subcellular location">
    <subcellularLocation>
        <location evidence="1">Cytoplasm</location>
    </subcellularLocation>
</comment>
<accession>A0A814AFW1</accession>
<dbReference type="GO" id="GO:0005525">
    <property type="term" value="F:GTP binding"/>
    <property type="evidence" value="ECO:0007669"/>
    <property type="project" value="UniProtKB-KW"/>
</dbReference>
<dbReference type="Pfam" id="PF00211">
    <property type="entry name" value="Guanylate_cyc"/>
    <property type="match status" value="1"/>
</dbReference>
<dbReference type="Gene3D" id="3.30.450.260">
    <property type="entry name" value="Haem NO binding associated domain"/>
    <property type="match status" value="1"/>
</dbReference>
<sequence length="683" mass="78060">MEILILRVAGRHYRDFLRTIDQLHDSNRYSFPHMNSPVFHVTEEDENGAVLHYKSKRLGWETYTIGGLKECAAKLFKTDVTVRIQADESSNGTTDIIFRIDFNNRGTIKQIFYLSTLPDLTSETFFKVFPFCIVINRFMRIFLVGQGIRKLFAPPYDKVLVGQSFNDAFSLIRPDIPLQYQKILSYGRHIVFVIESKHPLRADIYRSNDVPRSTVRLKGQMKSIKNWNMIVFLCHPVLATIEEMVSLGLYLNDLNFYDGTSEMLTAGTERSRQLKQAIDRQQTWIAELENSKIEYQEWRKKSRYLLYSMMPKHIALMLQEGIQPNSICESHKMITIMFSYTLDFKELASKLDPIQIINSLNQIVSTFDQCTDKFDVFKVETKADLSYMVVGGLKNRLPLNRRTSNNSTASNGSSVNSNDFSSLLDIKNPLDMNQAEIIAGLSLELQKQSDNFINPMTNKPFRIKFGFHSGPAVGGIVGNKNFQYCLFGDTASRVTTSGDIGRIHVSPTSYQLLKCSPYYDLVYRGRTELKGKGLYETFWLVGAKSNYSNVLRPFNQHLIHQQQPSLNSNRYQNDLHLNDNVFDPPVSLKSLEIKTFELPKQNQQTSINIRINDDCTSSSSVRDYGYVSTSPNDENISISKESSGQFNEQLLFSPRPSRPHIATRKSVSCASAKCPFSSCFPFD</sequence>
<dbReference type="InterPro" id="IPR029787">
    <property type="entry name" value="Nucleotide_cyclase"/>
</dbReference>
<dbReference type="GO" id="GO:0008074">
    <property type="term" value="C:guanylate cyclase complex, soluble"/>
    <property type="evidence" value="ECO:0007669"/>
    <property type="project" value="TreeGrafter"/>
</dbReference>
<dbReference type="Gene3D" id="3.30.70.1230">
    <property type="entry name" value="Nucleotide cyclase"/>
    <property type="match status" value="1"/>
</dbReference>
<evidence type="ECO:0000256" key="2">
    <source>
        <dbReference type="ARBA" id="ARBA00012202"/>
    </source>
</evidence>
<dbReference type="InterPro" id="IPR024096">
    <property type="entry name" value="NO_sig/Golgi_transp_ligand-bd"/>
</dbReference>
<dbReference type="InterPro" id="IPR011645">
    <property type="entry name" value="HNOB_dom_associated"/>
</dbReference>
<keyword evidence="4" id="KW-0547">Nucleotide-binding</keyword>
<reference evidence="9" key="1">
    <citation type="submission" date="2021-02" db="EMBL/GenBank/DDBJ databases">
        <authorList>
            <person name="Nowell W R."/>
        </authorList>
    </citation>
    <scope>NUCLEOTIDE SEQUENCE</scope>
</reference>
<dbReference type="Pfam" id="PF07701">
    <property type="entry name" value="HNOBA"/>
    <property type="match status" value="1"/>
</dbReference>
<evidence type="ECO:0000256" key="4">
    <source>
        <dbReference type="ARBA" id="ARBA00022741"/>
    </source>
</evidence>
<dbReference type="SUPFAM" id="SSF55073">
    <property type="entry name" value="Nucleotide cyclase"/>
    <property type="match status" value="1"/>
</dbReference>
<evidence type="ECO:0000313" key="11">
    <source>
        <dbReference type="Proteomes" id="UP000663829"/>
    </source>
</evidence>
<dbReference type="PANTHER" id="PTHR45655">
    <property type="entry name" value="GUANYLATE CYCLASE SOLUBLE SUBUNIT BETA-2"/>
    <property type="match status" value="1"/>
</dbReference>
<dbReference type="PROSITE" id="PS50125">
    <property type="entry name" value="GUANYLATE_CYCLASE_2"/>
    <property type="match status" value="1"/>
</dbReference>
<dbReference type="EMBL" id="CAJOBC010001684">
    <property type="protein sequence ID" value="CAF3692961.1"/>
    <property type="molecule type" value="Genomic_DNA"/>
</dbReference>
<comment type="caution">
    <text evidence="9">The sequence shown here is derived from an EMBL/GenBank/DDBJ whole genome shotgun (WGS) entry which is preliminary data.</text>
</comment>
<dbReference type="GO" id="GO:0019934">
    <property type="term" value="P:cGMP-mediated signaling"/>
    <property type="evidence" value="ECO:0007669"/>
    <property type="project" value="TreeGrafter"/>
</dbReference>
<evidence type="ECO:0000256" key="5">
    <source>
        <dbReference type="ARBA" id="ARBA00023134"/>
    </source>
</evidence>
<dbReference type="CDD" id="cd07302">
    <property type="entry name" value="CHD"/>
    <property type="match status" value="1"/>
</dbReference>
<dbReference type="SUPFAM" id="SSF111126">
    <property type="entry name" value="Ligand-binding domain in the NO signalling and Golgi transport"/>
    <property type="match status" value="1"/>
</dbReference>
<dbReference type="GO" id="GO:0020037">
    <property type="term" value="F:heme binding"/>
    <property type="evidence" value="ECO:0007669"/>
    <property type="project" value="InterPro"/>
</dbReference>
<keyword evidence="5" id="KW-0342">GTP-binding</keyword>
<dbReference type="PANTHER" id="PTHR45655:SF5">
    <property type="entry name" value="SOLUBLE GUANYLATE CYCLASE 89DA-RELATED"/>
    <property type="match status" value="1"/>
</dbReference>
<dbReference type="SMART" id="SM00044">
    <property type="entry name" value="CYCc"/>
    <property type="match status" value="1"/>
</dbReference>
<protein>
    <recommendedName>
        <fullName evidence="2">guanylate cyclase</fullName>
        <ecNumber evidence="2">4.6.1.2</ecNumber>
    </recommendedName>
</protein>
<evidence type="ECO:0000256" key="7">
    <source>
        <dbReference type="ARBA" id="ARBA00023293"/>
    </source>
</evidence>
<proteinExistence type="predicted"/>
<dbReference type="EC" id="4.6.1.2" evidence="2"/>
<dbReference type="InterPro" id="IPR038158">
    <property type="entry name" value="H-NOX_domain_sf"/>
</dbReference>
<dbReference type="InterPro" id="IPR001054">
    <property type="entry name" value="A/G_cyclase"/>
</dbReference>
<dbReference type="AlphaFoldDB" id="A0A814AFW1"/>
<evidence type="ECO:0000256" key="6">
    <source>
        <dbReference type="ARBA" id="ARBA00023239"/>
    </source>
</evidence>
<evidence type="ECO:0000313" key="9">
    <source>
        <dbReference type="EMBL" id="CAF0912034.1"/>
    </source>
</evidence>
<feature type="domain" description="Guanylate cyclase" evidence="8">
    <location>
        <begin position="335"/>
        <end position="498"/>
    </location>
</feature>
<dbReference type="GO" id="GO:0070482">
    <property type="term" value="P:response to oxygen levels"/>
    <property type="evidence" value="ECO:0007669"/>
    <property type="project" value="TreeGrafter"/>
</dbReference>
<evidence type="ECO:0000256" key="3">
    <source>
        <dbReference type="ARBA" id="ARBA00022490"/>
    </source>
</evidence>
<dbReference type="Proteomes" id="UP000663829">
    <property type="component" value="Unassembled WGS sequence"/>
</dbReference>
<dbReference type="InterPro" id="IPR042463">
    <property type="entry name" value="HNOB_dom_associated_sf"/>
</dbReference>
<dbReference type="Gene3D" id="3.90.1520.10">
    <property type="entry name" value="H-NOX domain"/>
    <property type="match status" value="1"/>
</dbReference>
<keyword evidence="3" id="KW-0963">Cytoplasm</keyword>
<organism evidence="9 11">
    <name type="scientific">Didymodactylos carnosus</name>
    <dbReference type="NCBI Taxonomy" id="1234261"/>
    <lineage>
        <taxon>Eukaryota</taxon>
        <taxon>Metazoa</taxon>
        <taxon>Spiralia</taxon>
        <taxon>Gnathifera</taxon>
        <taxon>Rotifera</taxon>
        <taxon>Eurotatoria</taxon>
        <taxon>Bdelloidea</taxon>
        <taxon>Philodinida</taxon>
        <taxon>Philodinidae</taxon>
        <taxon>Didymodactylos</taxon>
    </lineage>
</organism>
<dbReference type="Pfam" id="PF07700">
    <property type="entry name" value="HNOB"/>
    <property type="match status" value="1"/>
</dbReference>
<dbReference type="Gene3D" id="6.10.250.780">
    <property type="match status" value="1"/>
</dbReference>
<evidence type="ECO:0000313" key="10">
    <source>
        <dbReference type="EMBL" id="CAF3692961.1"/>
    </source>
</evidence>
<keyword evidence="6" id="KW-0456">Lyase</keyword>
<dbReference type="Proteomes" id="UP000681722">
    <property type="component" value="Unassembled WGS sequence"/>
</dbReference>
<keyword evidence="11" id="KW-1185">Reference proteome</keyword>
<gene>
    <name evidence="9" type="ORF">GPM918_LOCUS9199</name>
    <name evidence="10" type="ORF">SRO942_LOCUS9200</name>
</gene>
<keyword evidence="7" id="KW-0141">cGMP biosynthesis</keyword>
<dbReference type="OrthoDB" id="1890790at2759"/>
<evidence type="ECO:0000259" key="8">
    <source>
        <dbReference type="PROSITE" id="PS50125"/>
    </source>
</evidence>
<dbReference type="EMBL" id="CAJNOQ010001684">
    <property type="protein sequence ID" value="CAF0912034.1"/>
    <property type="molecule type" value="Genomic_DNA"/>
</dbReference>